<feature type="transmembrane region" description="Helical" evidence="1">
    <location>
        <begin position="62"/>
        <end position="85"/>
    </location>
</feature>
<reference evidence="2" key="1">
    <citation type="journal article" date="2021" name="PeerJ">
        <title>Extensive microbial diversity within the chicken gut microbiome revealed by metagenomics and culture.</title>
        <authorList>
            <person name="Gilroy R."/>
            <person name="Ravi A."/>
            <person name="Getino M."/>
            <person name="Pursley I."/>
            <person name="Horton D.L."/>
            <person name="Alikhan N.F."/>
            <person name="Baker D."/>
            <person name="Gharbi K."/>
            <person name="Hall N."/>
            <person name="Watson M."/>
            <person name="Adriaenssens E.M."/>
            <person name="Foster-Nyarko E."/>
            <person name="Jarju S."/>
            <person name="Secka A."/>
            <person name="Antonio M."/>
            <person name="Oren A."/>
            <person name="Chaudhuri R.R."/>
            <person name="La Ragione R."/>
            <person name="Hildebrand F."/>
            <person name="Pallen M.J."/>
        </authorList>
    </citation>
    <scope>NUCLEOTIDE SEQUENCE</scope>
    <source>
        <strain evidence="2">5933</strain>
    </source>
</reference>
<dbReference type="Pfam" id="PF03729">
    <property type="entry name" value="DUF308"/>
    <property type="match status" value="2"/>
</dbReference>
<feature type="transmembrane region" description="Helical" evidence="1">
    <location>
        <begin position="124"/>
        <end position="144"/>
    </location>
</feature>
<evidence type="ECO:0000256" key="1">
    <source>
        <dbReference type="SAM" id="Phobius"/>
    </source>
</evidence>
<dbReference type="Proteomes" id="UP000823918">
    <property type="component" value="Unassembled WGS sequence"/>
</dbReference>
<sequence length="173" mass="19288">MNFFWSRKSTLWMAALYLVVGAVLMLFPGASGTVFCWCLAAGALGYAALQFRYVLQMKNQGYTAPISMISGGFFTVIGLICLFRPQWVLSFLPIILGLVLLADGFGKLPIFLDEMRIKSPFRWSVALSCFVPLALGIFLLFRPFAVAKSVIFLFGLGLFIDGLFDAIFAWKQR</sequence>
<feature type="transmembrane region" description="Helical" evidence="1">
    <location>
        <begin position="91"/>
        <end position="112"/>
    </location>
</feature>
<gene>
    <name evidence="2" type="ORF">H9698_05730</name>
</gene>
<dbReference type="AlphaFoldDB" id="A0A9D2Q6D9"/>
<feature type="transmembrane region" description="Helical" evidence="1">
    <location>
        <begin position="12"/>
        <end position="28"/>
    </location>
</feature>
<keyword evidence="1" id="KW-0812">Transmembrane</keyword>
<evidence type="ECO:0000313" key="2">
    <source>
        <dbReference type="EMBL" id="HJC72275.1"/>
    </source>
</evidence>
<dbReference type="InterPro" id="IPR052712">
    <property type="entry name" value="Acid_resist_chaperone_HdeD"/>
</dbReference>
<dbReference type="PANTHER" id="PTHR34989:SF1">
    <property type="entry name" value="PROTEIN HDED"/>
    <property type="match status" value="1"/>
</dbReference>
<dbReference type="InterPro" id="IPR005325">
    <property type="entry name" value="DUF308_memb"/>
</dbReference>
<organism evidence="2 3">
    <name type="scientific">Candidatus Ruthenibacterium merdavium</name>
    <dbReference type="NCBI Taxonomy" id="2838752"/>
    <lineage>
        <taxon>Bacteria</taxon>
        <taxon>Bacillati</taxon>
        <taxon>Bacillota</taxon>
        <taxon>Clostridia</taxon>
        <taxon>Eubacteriales</taxon>
        <taxon>Oscillospiraceae</taxon>
        <taxon>Ruthenibacterium</taxon>
    </lineage>
</organism>
<dbReference type="GO" id="GO:0005886">
    <property type="term" value="C:plasma membrane"/>
    <property type="evidence" value="ECO:0007669"/>
    <property type="project" value="TreeGrafter"/>
</dbReference>
<comment type="caution">
    <text evidence="2">The sequence shown here is derived from an EMBL/GenBank/DDBJ whole genome shotgun (WGS) entry which is preliminary data.</text>
</comment>
<evidence type="ECO:0000313" key="3">
    <source>
        <dbReference type="Proteomes" id="UP000823918"/>
    </source>
</evidence>
<dbReference type="PANTHER" id="PTHR34989">
    <property type="entry name" value="PROTEIN HDED"/>
    <property type="match status" value="1"/>
</dbReference>
<feature type="transmembrane region" description="Helical" evidence="1">
    <location>
        <begin position="34"/>
        <end position="55"/>
    </location>
</feature>
<name>A0A9D2Q6D9_9FIRM</name>
<reference evidence="2" key="2">
    <citation type="submission" date="2021-04" db="EMBL/GenBank/DDBJ databases">
        <authorList>
            <person name="Gilroy R."/>
        </authorList>
    </citation>
    <scope>NUCLEOTIDE SEQUENCE</scope>
    <source>
        <strain evidence="2">5933</strain>
    </source>
</reference>
<proteinExistence type="predicted"/>
<accession>A0A9D2Q6D9</accession>
<feature type="transmembrane region" description="Helical" evidence="1">
    <location>
        <begin position="150"/>
        <end position="170"/>
    </location>
</feature>
<protein>
    <submittedName>
        <fullName evidence="2">DUF308 domain-containing protein</fullName>
    </submittedName>
</protein>
<keyword evidence="1" id="KW-0472">Membrane</keyword>
<dbReference type="EMBL" id="DWWA01000028">
    <property type="protein sequence ID" value="HJC72275.1"/>
    <property type="molecule type" value="Genomic_DNA"/>
</dbReference>
<keyword evidence="1" id="KW-1133">Transmembrane helix</keyword>